<keyword evidence="11" id="KW-0282">Flagellum</keyword>
<dbReference type="PANTHER" id="PTHR30033">
    <property type="entry name" value="FLAGELLAR HOOK-ASSOCIATED PROTEIN 1"/>
    <property type="match status" value="1"/>
</dbReference>
<name>A0A9D1FJD6_9BACT</name>
<dbReference type="Pfam" id="PF22638">
    <property type="entry name" value="FlgK_D1"/>
    <property type="match status" value="1"/>
</dbReference>
<keyword evidence="6 7" id="KW-0975">Bacterial flagellum</keyword>
<dbReference type="Pfam" id="PF00460">
    <property type="entry name" value="Flg_bb_rod"/>
    <property type="match status" value="1"/>
</dbReference>
<dbReference type="InterPro" id="IPR010930">
    <property type="entry name" value="Flg_bb/hook_C_dom"/>
</dbReference>
<dbReference type="GO" id="GO:0005198">
    <property type="term" value="F:structural molecule activity"/>
    <property type="evidence" value="ECO:0007669"/>
    <property type="project" value="UniProtKB-UniRule"/>
</dbReference>
<evidence type="ECO:0000256" key="7">
    <source>
        <dbReference type="RuleBase" id="RU362065"/>
    </source>
</evidence>
<reference evidence="11" key="2">
    <citation type="journal article" date="2021" name="PeerJ">
        <title>Extensive microbial diversity within the chicken gut microbiome revealed by metagenomics and culture.</title>
        <authorList>
            <person name="Gilroy R."/>
            <person name="Ravi A."/>
            <person name="Getino M."/>
            <person name="Pursley I."/>
            <person name="Horton D.L."/>
            <person name="Alikhan N.F."/>
            <person name="Baker D."/>
            <person name="Gharbi K."/>
            <person name="Hall N."/>
            <person name="Watson M."/>
            <person name="Adriaenssens E.M."/>
            <person name="Foster-Nyarko E."/>
            <person name="Jarju S."/>
            <person name="Secka A."/>
            <person name="Antonio M."/>
            <person name="Oren A."/>
            <person name="Chaudhuri R.R."/>
            <person name="La Ragione R."/>
            <person name="Hildebrand F."/>
            <person name="Pallen M.J."/>
        </authorList>
    </citation>
    <scope>NUCLEOTIDE SEQUENCE</scope>
    <source>
        <strain evidence="11">CHK152-2871</strain>
    </source>
</reference>
<gene>
    <name evidence="7 11" type="primary">flgK</name>
    <name evidence="11" type="ORF">IAA86_07135</name>
</gene>
<evidence type="ECO:0000256" key="1">
    <source>
        <dbReference type="ARBA" id="ARBA00004365"/>
    </source>
</evidence>
<dbReference type="GO" id="GO:0005576">
    <property type="term" value="C:extracellular region"/>
    <property type="evidence" value="ECO:0007669"/>
    <property type="project" value="UniProtKB-SubCell"/>
</dbReference>
<evidence type="ECO:0000256" key="2">
    <source>
        <dbReference type="ARBA" id="ARBA00004613"/>
    </source>
</evidence>
<sequence length="514" mass="55556">MTIGQSMNISRESMNNYQHALAVVSQNISNMNVDGYIKLRADFATNPTYSYGNNVYANIRGLNGACISQITSYANNAAANSAREANSGAQYYYTLNSLMDRLGEITDELGENGLQASFEKFFSAAQNLSANPTDPSARRIYIESAQSVAMKFNSIAGSLDGLQEELVGNWQQSATIENSEIYMSVQDFNQNLERLAELNKQIVIQGANNSTGLINERENILNSLSSYVDINVEYNKNGSVDVKMGDMKLVSGAEQQYKLNVTAGDATTPAIIQVENMDGTLVLSNANSEVSGGQIGAILDMVNASDDGFITISDMRSKIDELANTFAQEVNNVQTYTNGTVGAMALGTDPITGEQILVPSTEPIFNLGNPITASSISVNQNVVNDPNLIATARVDTAVDGWEKNVGNTDNIVETAQLRDKITMSTFGGADNVTFEGFLTYFAGQVGLQQSDVSGKFDTANALNESQQTNLQSITGVNLDEELADMIKYQRGYEASARVFNTANEIYQLLVTLGE</sequence>
<dbReference type="SUPFAM" id="SSF64518">
    <property type="entry name" value="Phase 1 flagellin"/>
    <property type="match status" value="1"/>
</dbReference>
<dbReference type="InterPro" id="IPR002371">
    <property type="entry name" value="FlgK"/>
</dbReference>
<dbReference type="EMBL" id="DVJQ01000060">
    <property type="protein sequence ID" value="HIS74777.1"/>
    <property type="molecule type" value="Genomic_DNA"/>
</dbReference>
<keyword evidence="5 7" id="KW-0964">Secreted</keyword>
<dbReference type="Proteomes" id="UP000886865">
    <property type="component" value="Unassembled WGS sequence"/>
</dbReference>
<feature type="domain" description="Flagellar basal-body/hook protein C-terminal" evidence="9">
    <location>
        <begin position="473"/>
        <end position="510"/>
    </location>
</feature>
<evidence type="ECO:0000259" key="9">
    <source>
        <dbReference type="Pfam" id="PF06429"/>
    </source>
</evidence>
<dbReference type="AlphaFoldDB" id="A0A9D1FJD6"/>
<dbReference type="InterPro" id="IPR001444">
    <property type="entry name" value="Flag_bb_rod_N"/>
</dbReference>
<evidence type="ECO:0000256" key="3">
    <source>
        <dbReference type="ARBA" id="ARBA00009677"/>
    </source>
</evidence>
<evidence type="ECO:0000256" key="4">
    <source>
        <dbReference type="ARBA" id="ARBA00016244"/>
    </source>
</evidence>
<evidence type="ECO:0000259" key="10">
    <source>
        <dbReference type="Pfam" id="PF22638"/>
    </source>
</evidence>
<dbReference type="NCBIfam" id="TIGR02492">
    <property type="entry name" value="flgK_ends"/>
    <property type="match status" value="1"/>
</dbReference>
<dbReference type="PANTHER" id="PTHR30033:SF1">
    <property type="entry name" value="FLAGELLAR HOOK-ASSOCIATED PROTEIN 1"/>
    <property type="match status" value="1"/>
</dbReference>
<proteinExistence type="inferred from homology"/>
<protein>
    <recommendedName>
        <fullName evidence="4 7">Flagellar hook-associated protein 1</fullName>
        <shortName evidence="7">HAP1</shortName>
    </recommendedName>
</protein>
<dbReference type="GO" id="GO:0009424">
    <property type="term" value="C:bacterial-type flagellum hook"/>
    <property type="evidence" value="ECO:0007669"/>
    <property type="project" value="UniProtKB-UniRule"/>
</dbReference>
<keyword evidence="11" id="KW-0969">Cilium</keyword>
<evidence type="ECO:0000256" key="6">
    <source>
        <dbReference type="ARBA" id="ARBA00023143"/>
    </source>
</evidence>
<comment type="similarity">
    <text evidence="3 7">Belongs to the flagella basal body rod proteins family.</text>
</comment>
<reference evidence="11" key="1">
    <citation type="submission" date="2020-10" db="EMBL/GenBank/DDBJ databases">
        <authorList>
            <person name="Gilroy R."/>
        </authorList>
    </citation>
    <scope>NUCLEOTIDE SEQUENCE</scope>
    <source>
        <strain evidence="11">CHK152-2871</strain>
    </source>
</reference>
<evidence type="ECO:0000313" key="11">
    <source>
        <dbReference type="EMBL" id="HIS74777.1"/>
    </source>
</evidence>
<keyword evidence="11" id="KW-0966">Cell projection</keyword>
<organism evidence="11 12">
    <name type="scientific">Candidatus Galligastranaerophilus intestinavium</name>
    <dbReference type="NCBI Taxonomy" id="2840836"/>
    <lineage>
        <taxon>Bacteria</taxon>
        <taxon>Candidatus Galligastranaerophilus</taxon>
    </lineage>
</organism>
<evidence type="ECO:0000259" key="8">
    <source>
        <dbReference type="Pfam" id="PF00460"/>
    </source>
</evidence>
<comment type="subcellular location">
    <subcellularLocation>
        <location evidence="1 7">Bacterial flagellum</location>
    </subcellularLocation>
    <subcellularLocation>
        <location evidence="2 7">Secreted</location>
    </subcellularLocation>
</comment>
<evidence type="ECO:0000256" key="5">
    <source>
        <dbReference type="ARBA" id="ARBA00022525"/>
    </source>
</evidence>
<feature type="domain" description="Flagellar hook-associated protein FlgK helical" evidence="10">
    <location>
        <begin position="101"/>
        <end position="335"/>
    </location>
</feature>
<dbReference type="PRINTS" id="PR01005">
    <property type="entry name" value="FLGHOOKAP1"/>
</dbReference>
<dbReference type="Pfam" id="PF06429">
    <property type="entry name" value="Flg_bbr_C"/>
    <property type="match status" value="1"/>
</dbReference>
<dbReference type="InterPro" id="IPR053927">
    <property type="entry name" value="FlgK_helical"/>
</dbReference>
<comment type="caution">
    <text evidence="11">The sequence shown here is derived from an EMBL/GenBank/DDBJ whole genome shotgun (WGS) entry which is preliminary data.</text>
</comment>
<evidence type="ECO:0000313" key="12">
    <source>
        <dbReference type="Proteomes" id="UP000886865"/>
    </source>
</evidence>
<dbReference type="GO" id="GO:0044780">
    <property type="term" value="P:bacterial-type flagellum assembly"/>
    <property type="evidence" value="ECO:0007669"/>
    <property type="project" value="InterPro"/>
</dbReference>
<accession>A0A9D1FJD6</accession>
<feature type="domain" description="Flagellar basal body rod protein N-terminal" evidence="8">
    <location>
        <begin position="7"/>
        <end position="36"/>
    </location>
</feature>